<comment type="similarity">
    <text evidence="1 9">Belongs to the NMT family.</text>
</comment>
<evidence type="ECO:0000256" key="1">
    <source>
        <dbReference type="ARBA" id="ARBA00009469"/>
    </source>
</evidence>
<dbReference type="eggNOG" id="KOG2779">
    <property type="taxonomic scope" value="Eukaryota"/>
</dbReference>
<keyword evidence="4 8" id="KW-0808">Transferase</keyword>
<dbReference type="FunFam" id="3.40.630.30:FF:000042">
    <property type="entry name" value="Glycylpeptide N-tetradecanoyltransferase"/>
    <property type="match status" value="1"/>
</dbReference>
<dbReference type="InParanoid" id="G0QW95"/>
<evidence type="ECO:0000256" key="9">
    <source>
        <dbReference type="RuleBase" id="RU004178"/>
    </source>
</evidence>
<sequence>MEDKDSFQKQENQQQNQNDLQKNQDNEEQKNLNQNLLRKQLQLGSKENTLLSKDWKFWKTQPVVQFDEDQTQKSGPIDLPKEVKDIRQEPYNIPTGFVWSDLNLEDSNDLDQLYTLLVENYVEDDDNMFRFDYSREFLKWALTPPGQYKDWTVGVRVQKTGKLVGFISGIPVTVIVEQKDKIKMTEINFLCVNKKLRSQRLAPVLIKEITRRVNIKNMWQAIYTAGVVIPKPVSYATYYHRSLHPKKLIEINFSSLGKNQTIARVQKLYKLPEETNIPGLREMKKKDIGQVTVLLNTYLKKFSLYNVFTEEDIKHYMIPIPNVIYSYVVEDKNKKVTDFFSFYSLPSTIIKHPKHNTLRAAYSYYNVATVTPLTQLIENALILAKKYDFDVFNALNLMDNQNFLEELKFSPGDGNLHYYLYNWRIGNKMEANQLGMVLV</sequence>
<dbReference type="FunFam" id="3.40.630.170:FF:000001">
    <property type="entry name" value="Glycylpeptide N-tetradecanoyltransferase"/>
    <property type="match status" value="1"/>
</dbReference>
<feature type="region of interest" description="Disordered" evidence="10">
    <location>
        <begin position="1"/>
        <end position="34"/>
    </location>
</feature>
<evidence type="ECO:0000259" key="12">
    <source>
        <dbReference type="Pfam" id="PF02799"/>
    </source>
</evidence>
<dbReference type="Pfam" id="PF01233">
    <property type="entry name" value="NMT"/>
    <property type="match status" value="1"/>
</dbReference>
<dbReference type="PANTHER" id="PTHR11377">
    <property type="entry name" value="N-MYRISTOYL TRANSFERASE"/>
    <property type="match status" value="1"/>
</dbReference>
<evidence type="ECO:0000256" key="4">
    <source>
        <dbReference type="ARBA" id="ARBA00022679"/>
    </source>
</evidence>
<feature type="domain" description="Glycylpeptide N-tetradecanoyltransferase N-terminal" evidence="11">
    <location>
        <begin position="76"/>
        <end position="234"/>
    </location>
</feature>
<dbReference type="GO" id="GO:0004379">
    <property type="term" value="F:glycylpeptide N-tetradecanoyltransferase activity"/>
    <property type="evidence" value="ECO:0007669"/>
    <property type="project" value="UniProtKB-EC"/>
</dbReference>
<dbReference type="GeneID" id="14906629"/>
<evidence type="ECO:0000256" key="3">
    <source>
        <dbReference type="ARBA" id="ARBA00022240"/>
    </source>
</evidence>
<dbReference type="Pfam" id="PF02799">
    <property type="entry name" value="NMT_C"/>
    <property type="match status" value="1"/>
</dbReference>
<dbReference type="GO" id="GO:0005737">
    <property type="term" value="C:cytoplasm"/>
    <property type="evidence" value="ECO:0007669"/>
    <property type="project" value="TreeGrafter"/>
</dbReference>
<dbReference type="PANTHER" id="PTHR11377:SF5">
    <property type="entry name" value="GLYCYLPEPTIDE N-TETRADECANOYLTRANSFERASE"/>
    <property type="match status" value="1"/>
</dbReference>
<dbReference type="STRING" id="857967.G0QW95"/>
<keyword evidence="5 8" id="KW-0012">Acyltransferase</keyword>
<dbReference type="OMA" id="GWKRDWH"/>
<evidence type="ECO:0000256" key="5">
    <source>
        <dbReference type="ARBA" id="ARBA00023315"/>
    </source>
</evidence>
<dbReference type="Gene3D" id="3.40.630.170">
    <property type="match status" value="1"/>
</dbReference>
<dbReference type="AlphaFoldDB" id="G0QW95"/>
<feature type="compositionally biased region" description="Low complexity" evidence="10">
    <location>
        <begin position="9"/>
        <end position="21"/>
    </location>
</feature>
<organism evidence="13 14">
    <name type="scientific">Ichthyophthirius multifiliis</name>
    <name type="common">White spot disease agent</name>
    <name type="synonym">Ich</name>
    <dbReference type="NCBI Taxonomy" id="5932"/>
    <lineage>
        <taxon>Eukaryota</taxon>
        <taxon>Sar</taxon>
        <taxon>Alveolata</taxon>
        <taxon>Ciliophora</taxon>
        <taxon>Intramacronucleata</taxon>
        <taxon>Oligohymenophorea</taxon>
        <taxon>Hymenostomatida</taxon>
        <taxon>Ophryoglenina</taxon>
        <taxon>Ichthyophthirius</taxon>
    </lineage>
</organism>
<keyword evidence="14" id="KW-1185">Reference proteome</keyword>
<evidence type="ECO:0000313" key="14">
    <source>
        <dbReference type="Proteomes" id="UP000008983"/>
    </source>
</evidence>
<dbReference type="InterPro" id="IPR000903">
    <property type="entry name" value="NMT"/>
</dbReference>
<evidence type="ECO:0000256" key="2">
    <source>
        <dbReference type="ARBA" id="ARBA00012923"/>
    </source>
</evidence>
<comment type="subunit">
    <text evidence="7">Heterodimer composed of NMT and AK2; AK2 myristoylation stabilizes the complex.</text>
</comment>
<comment type="catalytic activity">
    <reaction evidence="8">
        <text>N-terminal glycyl-[protein] + tetradecanoyl-CoA = N-tetradecanoylglycyl-[protein] + CoA + H(+)</text>
        <dbReference type="Rhea" id="RHEA:15521"/>
        <dbReference type="Rhea" id="RHEA-COMP:12666"/>
        <dbReference type="Rhea" id="RHEA-COMP:12667"/>
        <dbReference type="ChEBI" id="CHEBI:15378"/>
        <dbReference type="ChEBI" id="CHEBI:57287"/>
        <dbReference type="ChEBI" id="CHEBI:57385"/>
        <dbReference type="ChEBI" id="CHEBI:64723"/>
        <dbReference type="ChEBI" id="CHEBI:133050"/>
        <dbReference type="EC" id="2.3.1.97"/>
    </reaction>
</comment>
<dbReference type="InterPro" id="IPR016181">
    <property type="entry name" value="Acyl_CoA_acyltransferase"/>
</dbReference>
<accession>G0QW95</accession>
<dbReference type="RefSeq" id="XP_004032105.1">
    <property type="nucleotide sequence ID" value="XM_004032057.1"/>
</dbReference>
<evidence type="ECO:0000313" key="13">
    <source>
        <dbReference type="EMBL" id="EGR30518.1"/>
    </source>
</evidence>
<dbReference type="EC" id="2.3.1.97" evidence="2 8"/>
<dbReference type="SUPFAM" id="SSF55729">
    <property type="entry name" value="Acyl-CoA N-acyltransferases (Nat)"/>
    <property type="match status" value="2"/>
</dbReference>
<feature type="domain" description="Glycylpeptide N-tetradecanoyltransferase C-terminal" evidence="12">
    <location>
        <begin position="250"/>
        <end position="432"/>
    </location>
</feature>
<dbReference type="OrthoDB" id="60315at2759"/>
<comment type="function">
    <text evidence="6">Adds a myristoyl group to the N-terminal glycine residue of certain cellular proteins. Myristoylates adenylate kinase AK2. During the asexual blood stage, may myristoylate proteins such as ARO, CDPK1 and GAP45. Probably by mediating protein myristoylation, plays a role in the assembly of the inner membrane complex during the early stages of schizogony and in the formation of rhoptries in the late stages and thus merozoite egress.</text>
</comment>
<dbReference type="InterPro" id="IPR022677">
    <property type="entry name" value="NMT_C"/>
</dbReference>
<name>G0QW95_ICHMU</name>
<protein>
    <recommendedName>
        <fullName evidence="3 8">Glycylpeptide N-tetradecanoyltransferase</fullName>
        <ecNumber evidence="2 8">2.3.1.97</ecNumber>
    </recommendedName>
</protein>
<evidence type="ECO:0000256" key="6">
    <source>
        <dbReference type="ARBA" id="ARBA00059499"/>
    </source>
</evidence>
<reference evidence="13 14" key="1">
    <citation type="submission" date="2011-07" db="EMBL/GenBank/DDBJ databases">
        <authorList>
            <person name="Coyne R."/>
            <person name="Brami D."/>
            <person name="Johnson J."/>
            <person name="Hostetler J."/>
            <person name="Hannick L."/>
            <person name="Clark T."/>
            <person name="Cassidy-Hanley D."/>
            <person name="Inman J."/>
        </authorList>
    </citation>
    <scope>NUCLEOTIDE SEQUENCE [LARGE SCALE GENOMIC DNA]</scope>
    <source>
        <strain evidence="13 14">G5</strain>
    </source>
</reference>
<evidence type="ECO:0000256" key="7">
    <source>
        <dbReference type="ARBA" id="ARBA00062182"/>
    </source>
</evidence>
<dbReference type="PIRSF" id="PIRSF015892">
    <property type="entry name" value="N-myristl_transf"/>
    <property type="match status" value="1"/>
</dbReference>
<proteinExistence type="inferred from homology"/>
<gene>
    <name evidence="13" type="ORF">IMG5_130320</name>
</gene>
<evidence type="ECO:0000256" key="10">
    <source>
        <dbReference type="SAM" id="MobiDB-lite"/>
    </source>
</evidence>
<dbReference type="Proteomes" id="UP000008983">
    <property type="component" value="Unassembled WGS sequence"/>
</dbReference>
<dbReference type="InterPro" id="IPR022676">
    <property type="entry name" value="NMT_N"/>
</dbReference>
<evidence type="ECO:0000259" key="11">
    <source>
        <dbReference type="Pfam" id="PF01233"/>
    </source>
</evidence>
<evidence type="ECO:0000256" key="8">
    <source>
        <dbReference type="RuleBase" id="RU000586"/>
    </source>
</evidence>
<dbReference type="EMBL" id="GL983984">
    <property type="protein sequence ID" value="EGR30518.1"/>
    <property type="molecule type" value="Genomic_DNA"/>
</dbReference>